<dbReference type="InterPro" id="IPR005119">
    <property type="entry name" value="LysR_subst-bd"/>
</dbReference>
<reference evidence="6 7" key="1">
    <citation type="journal article" date="2012" name="PLoS ONE">
        <title>Edwardsiella comparative phylogenomics reveal the new intra/inter-species taxonomic relationships, virulence evolution and niche adaptation mechanisms.</title>
        <authorList>
            <person name="Yang M."/>
            <person name="Lv Y."/>
            <person name="Xiao J."/>
            <person name="Wu H."/>
            <person name="Zheng H."/>
            <person name="Liu Q."/>
            <person name="Zhang Y."/>
            <person name="Wang Q."/>
        </authorList>
    </citation>
    <scope>NUCLEOTIDE SEQUENCE [LARGE SCALE GENOMIC DNA]</scope>
    <source>
        <strain evidence="7">080813</strain>
    </source>
</reference>
<evidence type="ECO:0000256" key="4">
    <source>
        <dbReference type="ARBA" id="ARBA00023163"/>
    </source>
</evidence>
<feature type="domain" description="HTH lysR-type" evidence="5">
    <location>
        <begin position="1"/>
        <end position="59"/>
    </location>
</feature>
<keyword evidence="2" id="KW-0805">Transcription regulation</keyword>
<gene>
    <name evidence="6" type="ORF">ETEE_2666</name>
</gene>
<evidence type="ECO:0000313" key="7">
    <source>
        <dbReference type="Proteomes" id="UP000028681"/>
    </source>
</evidence>
<evidence type="ECO:0000256" key="2">
    <source>
        <dbReference type="ARBA" id="ARBA00023015"/>
    </source>
</evidence>
<dbReference type="RefSeq" id="WP_034163790.1">
    <property type="nucleotide sequence ID" value="NZ_CP006664.1"/>
</dbReference>
<dbReference type="SUPFAM" id="SSF46785">
    <property type="entry name" value="Winged helix' DNA-binding domain"/>
    <property type="match status" value="1"/>
</dbReference>
<dbReference type="PROSITE" id="PS50931">
    <property type="entry name" value="HTH_LYSR"/>
    <property type="match status" value="1"/>
</dbReference>
<protein>
    <recommendedName>
        <fullName evidence="5">HTH lysR-type domain-containing protein</fullName>
    </recommendedName>
</protein>
<dbReference type="KEGG" id="ete:ETEE_2666"/>
<dbReference type="Gene3D" id="1.10.10.10">
    <property type="entry name" value="Winged helix-like DNA-binding domain superfamily/Winged helix DNA-binding domain"/>
    <property type="match status" value="1"/>
</dbReference>
<dbReference type="HOGENOM" id="CLU_039613_6_0_6"/>
<dbReference type="InterPro" id="IPR000847">
    <property type="entry name" value="LysR_HTH_N"/>
</dbReference>
<dbReference type="Pfam" id="PF03466">
    <property type="entry name" value="LysR_substrate"/>
    <property type="match status" value="1"/>
</dbReference>
<dbReference type="InterPro" id="IPR036388">
    <property type="entry name" value="WH-like_DNA-bd_sf"/>
</dbReference>
<sequence length="303" mass="34430">MHLHKLIAQFRVLVEKKTFIAAAENLFISQPTLTQNMQRLESALDVSLLVRNGKKISLTVYGDSLYQHACLLERNYRQAMLDIDTIKRSHRETLVLECGHAWSHGVLFKLMQRYMAQFPDVRIVIKNSNSAMGQQHLLKGECDLALGAIPAPDNRLSAIHYIPIFTTRFMLFCAPDHPLATSRHISQKRLSQSEWVVLRHESEEGEFEDPLLCSIPPERVRFEVFSVSNAIALVSQSHCILPLPLQLEQEATNRGLVPLDMAKAFSTFQTGIMYIDDVLKHGHKRAFIDTIIESKSHFGDDVS</sequence>
<keyword evidence="3" id="KW-0238">DNA-binding</keyword>
<name>A0A076LKY3_9GAMM</name>
<dbReference type="GO" id="GO:0005829">
    <property type="term" value="C:cytosol"/>
    <property type="evidence" value="ECO:0007669"/>
    <property type="project" value="TreeGrafter"/>
</dbReference>
<dbReference type="CDD" id="cd05466">
    <property type="entry name" value="PBP2_LTTR_substrate"/>
    <property type="match status" value="1"/>
</dbReference>
<proteinExistence type="inferred from homology"/>
<dbReference type="InterPro" id="IPR036390">
    <property type="entry name" value="WH_DNA-bd_sf"/>
</dbReference>
<dbReference type="InterPro" id="IPR050950">
    <property type="entry name" value="HTH-type_LysR_regulators"/>
</dbReference>
<dbReference type="GeneID" id="33940204"/>
<dbReference type="SUPFAM" id="SSF53850">
    <property type="entry name" value="Periplasmic binding protein-like II"/>
    <property type="match status" value="1"/>
</dbReference>
<evidence type="ECO:0000313" key="6">
    <source>
        <dbReference type="EMBL" id="AIJ09100.1"/>
    </source>
</evidence>
<dbReference type="GO" id="GO:0003700">
    <property type="term" value="F:DNA-binding transcription factor activity"/>
    <property type="evidence" value="ECO:0007669"/>
    <property type="project" value="InterPro"/>
</dbReference>
<dbReference type="AlphaFoldDB" id="A0A076LKY3"/>
<dbReference type="EMBL" id="CP006664">
    <property type="protein sequence ID" value="AIJ09100.1"/>
    <property type="molecule type" value="Genomic_DNA"/>
</dbReference>
<evidence type="ECO:0000256" key="1">
    <source>
        <dbReference type="ARBA" id="ARBA00009437"/>
    </source>
</evidence>
<dbReference type="Gene3D" id="3.40.190.290">
    <property type="match status" value="1"/>
</dbReference>
<accession>A0A076LKY3</accession>
<organism evidence="6 7">
    <name type="scientific">Edwardsiella anguillarum ET080813</name>
    <dbReference type="NCBI Taxonomy" id="667120"/>
    <lineage>
        <taxon>Bacteria</taxon>
        <taxon>Pseudomonadati</taxon>
        <taxon>Pseudomonadota</taxon>
        <taxon>Gammaproteobacteria</taxon>
        <taxon>Enterobacterales</taxon>
        <taxon>Hafniaceae</taxon>
        <taxon>Edwardsiella</taxon>
    </lineage>
</organism>
<dbReference type="Proteomes" id="UP000028681">
    <property type="component" value="Chromosome"/>
</dbReference>
<evidence type="ECO:0000256" key="3">
    <source>
        <dbReference type="ARBA" id="ARBA00023125"/>
    </source>
</evidence>
<dbReference type="Pfam" id="PF00126">
    <property type="entry name" value="HTH_1"/>
    <property type="match status" value="1"/>
</dbReference>
<dbReference type="PANTHER" id="PTHR30419">
    <property type="entry name" value="HTH-TYPE TRANSCRIPTIONAL REGULATOR YBHD"/>
    <property type="match status" value="1"/>
</dbReference>
<comment type="similarity">
    <text evidence="1">Belongs to the LysR transcriptional regulatory family.</text>
</comment>
<keyword evidence="4" id="KW-0804">Transcription</keyword>
<dbReference type="GO" id="GO:0003677">
    <property type="term" value="F:DNA binding"/>
    <property type="evidence" value="ECO:0007669"/>
    <property type="project" value="UniProtKB-KW"/>
</dbReference>
<evidence type="ECO:0000259" key="5">
    <source>
        <dbReference type="PROSITE" id="PS50931"/>
    </source>
</evidence>
<dbReference type="PANTHER" id="PTHR30419:SF8">
    <property type="entry name" value="NITROGEN ASSIMILATION TRANSCRIPTIONAL ACTIVATOR-RELATED"/>
    <property type="match status" value="1"/>
</dbReference>
<dbReference type="PRINTS" id="PR00039">
    <property type="entry name" value="HTHLYSR"/>
</dbReference>